<name>A0A077ATU7_9PROT</name>
<dbReference type="GO" id="GO:0016874">
    <property type="term" value="F:ligase activity"/>
    <property type="evidence" value="ECO:0007669"/>
    <property type="project" value="UniProtKB-KW"/>
</dbReference>
<dbReference type="Gene3D" id="3.30.1490.20">
    <property type="entry name" value="ATP-grasp fold, A domain"/>
    <property type="match status" value="1"/>
</dbReference>
<gene>
    <name evidence="6" type="ORF">ID47_07615</name>
</gene>
<reference evidence="6 7" key="1">
    <citation type="submission" date="2014-07" db="EMBL/GenBank/DDBJ databases">
        <title>Comparative genomic insights into amoeba endosymbionts belonging to the families of Holosporaceae and Candidatus Midichloriaceae within Rickettsiales.</title>
        <authorList>
            <person name="Wang Z."/>
            <person name="Wu M."/>
        </authorList>
    </citation>
    <scope>NUCLEOTIDE SEQUENCE [LARGE SCALE GENOMIC DNA]</scope>
    <source>
        <strain evidence="6">PRA3</strain>
    </source>
</reference>
<dbReference type="OrthoDB" id="9803907at2"/>
<evidence type="ECO:0000256" key="2">
    <source>
        <dbReference type="ARBA" id="ARBA00022741"/>
    </source>
</evidence>
<dbReference type="PANTHER" id="PTHR43585">
    <property type="entry name" value="FUMIPYRROLE BIOSYNTHESIS PROTEIN C"/>
    <property type="match status" value="1"/>
</dbReference>
<dbReference type="KEGG" id="paca:ID47_07615"/>
<dbReference type="Pfam" id="PF08443">
    <property type="entry name" value="RimK"/>
    <property type="match status" value="1"/>
</dbReference>
<evidence type="ECO:0000256" key="3">
    <source>
        <dbReference type="ARBA" id="ARBA00022840"/>
    </source>
</evidence>
<dbReference type="InterPro" id="IPR013815">
    <property type="entry name" value="ATP_grasp_subdomain_1"/>
</dbReference>
<feature type="domain" description="ATP-grasp" evidence="5">
    <location>
        <begin position="116"/>
        <end position="310"/>
    </location>
</feature>
<accession>A0A077ATU7</accession>
<dbReference type="PANTHER" id="PTHR43585:SF2">
    <property type="entry name" value="ATP-GRASP ENZYME FSQD"/>
    <property type="match status" value="1"/>
</dbReference>
<dbReference type="GO" id="GO:0046872">
    <property type="term" value="F:metal ion binding"/>
    <property type="evidence" value="ECO:0007669"/>
    <property type="project" value="InterPro"/>
</dbReference>
<keyword evidence="2 4" id="KW-0547">Nucleotide-binding</keyword>
<evidence type="ECO:0000313" key="6">
    <source>
        <dbReference type="EMBL" id="AIK96617.1"/>
    </source>
</evidence>
<keyword evidence="3 4" id="KW-0067">ATP-binding</keyword>
<dbReference type="Proteomes" id="UP000028926">
    <property type="component" value="Chromosome"/>
</dbReference>
<proteinExistence type="predicted"/>
<dbReference type="EMBL" id="CP008941">
    <property type="protein sequence ID" value="AIK96617.1"/>
    <property type="molecule type" value="Genomic_DNA"/>
</dbReference>
<dbReference type="Gene3D" id="3.40.50.20">
    <property type="match status" value="1"/>
</dbReference>
<keyword evidence="7" id="KW-1185">Reference proteome</keyword>
<dbReference type="InterPro" id="IPR011761">
    <property type="entry name" value="ATP-grasp"/>
</dbReference>
<evidence type="ECO:0000256" key="1">
    <source>
        <dbReference type="ARBA" id="ARBA00022598"/>
    </source>
</evidence>
<evidence type="ECO:0000259" key="5">
    <source>
        <dbReference type="PROSITE" id="PS50975"/>
    </source>
</evidence>
<dbReference type="Gene3D" id="3.30.470.20">
    <property type="entry name" value="ATP-grasp fold, B domain"/>
    <property type="match status" value="1"/>
</dbReference>
<dbReference type="SUPFAM" id="SSF56059">
    <property type="entry name" value="Glutathione synthetase ATP-binding domain-like"/>
    <property type="match status" value="1"/>
</dbReference>
<organism evidence="6 7">
    <name type="scientific">Candidatus Odyssella acanthamoebae</name>
    <dbReference type="NCBI Taxonomy" id="91604"/>
    <lineage>
        <taxon>Bacteria</taxon>
        <taxon>Pseudomonadati</taxon>
        <taxon>Pseudomonadota</taxon>
        <taxon>Alphaproteobacteria</taxon>
        <taxon>Holosporales</taxon>
        <taxon>Candidatus Paracaedibacteraceae</taxon>
        <taxon>Candidatus Odyssella</taxon>
    </lineage>
</organism>
<protein>
    <recommendedName>
        <fullName evidence="5">ATP-grasp domain-containing protein</fullName>
    </recommendedName>
</protein>
<keyword evidence="1" id="KW-0436">Ligase</keyword>
<dbReference type="InterPro" id="IPR013651">
    <property type="entry name" value="ATP-grasp_RimK-type"/>
</dbReference>
<sequence length="408" mass="46336">MLVLSGYVKDDFSTIYKDFNFKNKYLITSKKNIKPGKLKELRQVFTEIIGVEEYYDSCQVEWAAIDLHKRVRFNRIITPATGEFDIIRAAKLRKYLAIDGQDPKSACAFRDKALMKTMLSRAEVKTPSFQKVTSTVDLLKFIEIYGLPVVVKPRFGVASLNTQIHFTSKDVESFLNRPDVSFEKQKMMVETYVEGEMFHVDGLVFNGKVIAWPSIYVGTAMDMVNGKFFANHLLSSENPLVPKLVNYAKKILSILPTPKMTAFHLELFKNKSGELIFCEIASRAGGGYTSSIWNAAFDIPLREAFYLIQAGINVDQYEKELHPKIIPASVVIPKQTGTIDRIEQSCPLSFVSRYVTFYSAGEKTQKSSDTMNPIASALLLGKSEKDITKKINQFLHWASQNIYYQQSR</sequence>
<dbReference type="RefSeq" id="WP_038465184.1">
    <property type="nucleotide sequence ID" value="NZ_CP008941.1"/>
</dbReference>
<dbReference type="STRING" id="91604.ID47_07615"/>
<dbReference type="eggNOG" id="COG1181">
    <property type="taxonomic scope" value="Bacteria"/>
</dbReference>
<dbReference type="GO" id="GO:0005524">
    <property type="term" value="F:ATP binding"/>
    <property type="evidence" value="ECO:0007669"/>
    <property type="project" value="UniProtKB-UniRule"/>
</dbReference>
<dbReference type="InterPro" id="IPR052032">
    <property type="entry name" value="ATP-dep_AA_Ligase"/>
</dbReference>
<dbReference type="PROSITE" id="PS50975">
    <property type="entry name" value="ATP_GRASP"/>
    <property type="match status" value="1"/>
</dbReference>
<evidence type="ECO:0000313" key="7">
    <source>
        <dbReference type="Proteomes" id="UP000028926"/>
    </source>
</evidence>
<dbReference type="AlphaFoldDB" id="A0A077ATU7"/>
<dbReference type="HOGENOM" id="CLU_029016_4_1_5"/>
<evidence type="ECO:0000256" key="4">
    <source>
        <dbReference type="PROSITE-ProRule" id="PRU00409"/>
    </source>
</evidence>